<feature type="domain" description="Glycosyltransferase subfamily 4-like N-terminal" evidence="4">
    <location>
        <begin position="30"/>
        <end position="192"/>
    </location>
</feature>
<name>A0AAD7B0A8_9AGAR</name>
<dbReference type="Pfam" id="PF00534">
    <property type="entry name" value="Glycos_transf_1"/>
    <property type="match status" value="1"/>
</dbReference>
<dbReference type="SUPFAM" id="SSF53756">
    <property type="entry name" value="UDP-Glycosyltransferase/glycogen phosphorylase"/>
    <property type="match status" value="1"/>
</dbReference>
<accession>A0AAD7B0A8</accession>
<evidence type="ECO:0000256" key="2">
    <source>
        <dbReference type="SAM" id="MobiDB-lite"/>
    </source>
</evidence>
<evidence type="ECO:0000259" key="3">
    <source>
        <dbReference type="Pfam" id="PF00534"/>
    </source>
</evidence>
<dbReference type="InterPro" id="IPR050194">
    <property type="entry name" value="Glycosyltransferase_grp1"/>
</dbReference>
<dbReference type="Pfam" id="PF13439">
    <property type="entry name" value="Glyco_transf_4"/>
    <property type="match status" value="1"/>
</dbReference>
<feature type="compositionally biased region" description="Acidic residues" evidence="2">
    <location>
        <begin position="488"/>
        <end position="498"/>
    </location>
</feature>
<feature type="region of interest" description="Disordered" evidence="2">
    <location>
        <begin position="378"/>
        <end position="413"/>
    </location>
</feature>
<sequence>MSSVDSSLLPTHNGPLRVAIIAENFLPKIDGSTITLAHLLTHLQSAGVRAMLFGPESGMPEYAGARLFGTFGVPLKVYPGLKINFISPTFLAALRAFAPHVIHLVDPIWLGVQTLSAIRVLFPTTPIVTSHHTNLPTYAAIFGYPYWHHRTWALHQWFHSFAEHVLVPSASTAALLSGKGWERLRVCSRGVDRGAFSPDYRSPALRASWGASPSDVVIISIGRLSPEKNLALLVAAFAALPPNARRHAKLVFVGDGPFRKQLQSLCDESQVNAVFTGQLTGRALGEAFASADVIDFGQVTLQAMASGLPVVGFFVEGTADLVVHPSAAGEETGFLIDVHSPSVGRAVENERRAKERREREMALASAGEWWAWAGVSSQTQPEPFPTLTRTTSSTSTDTAVSEDGDEDEDGVFDPLAQLSSPRLASHRSCHAMMEPSHPAYSEIVRRYAACMGVLVWDEDERSTSSSSTAPPPPPATFSPSIPAMVPDDGSESESDEETVIASPVLRPKAKGEAAPPRVSLIPPMEDLVLPSASIPPPPPPAAAEGLPVPLRRAAARRAAMGARAKEAAEAYRWERCAGRILETYVDAVQGAPPGGREYDYGGEFSVSAPVLAAEEEKMKTKMGPTPSATSPLLDAKLRPGFAPPPDQGGIWKTVTETVQPLVDAAVVVHALTAATLSHVVYMVPSPADLWGL</sequence>
<feature type="compositionally biased region" description="Low complexity" evidence="2">
    <location>
        <begin position="386"/>
        <end position="398"/>
    </location>
</feature>
<dbReference type="PANTHER" id="PTHR45947">
    <property type="entry name" value="SULFOQUINOVOSYL TRANSFERASE SQD2"/>
    <property type="match status" value="1"/>
</dbReference>
<feature type="domain" description="Glycosyl transferase family 1" evidence="3">
    <location>
        <begin position="205"/>
        <end position="341"/>
    </location>
</feature>
<keyword evidence="6" id="KW-1185">Reference proteome</keyword>
<evidence type="ECO:0000313" key="6">
    <source>
        <dbReference type="Proteomes" id="UP001221142"/>
    </source>
</evidence>
<evidence type="ECO:0008006" key="7">
    <source>
        <dbReference type="Google" id="ProtNLM"/>
    </source>
</evidence>
<dbReference type="Proteomes" id="UP001221142">
    <property type="component" value="Unassembled WGS sequence"/>
</dbReference>
<dbReference type="AlphaFoldDB" id="A0AAD7B0A8"/>
<organism evidence="5 6">
    <name type="scientific">Roridomyces roridus</name>
    <dbReference type="NCBI Taxonomy" id="1738132"/>
    <lineage>
        <taxon>Eukaryota</taxon>
        <taxon>Fungi</taxon>
        <taxon>Dikarya</taxon>
        <taxon>Basidiomycota</taxon>
        <taxon>Agaricomycotina</taxon>
        <taxon>Agaricomycetes</taxon>
        <taxon>Agaricomycetidae</taxon>
        <taxon>Agaricales</taxon>
        <taxon>Marasmiineae</taxon>
        <taxon>Mycenaceae</taxon>
        <taxon>Roridomyces</taxon>
    </lineage>
</organism>
<proteinExistence type="predicted"/>
<keyword evidence="1" id="KW-0328">Glycosyltransferase</keyword>
<evidence type="ECO:0000313" key="5">
    <source>
        <dbReference type="EMBL" id="KAJ7606643.1"/>
    </source>
</evidence>
<reference evidence="5" key="1">
    <citation type="submission" date="2023-03" db="EMBL/GenBank/DDBJ databases">
        <title>Massive genome expansion in bonnet fungi (Mycena s.s.) driven by repeated elements and novel gene families across ecological guilds.</title>
        <authorList>
            <consortium name="Lawrence Berkeley National Laboratory"/>
            <person name="Harder C.B."/>
            <person name="Miyauchi S."/>
            <person name="Viragh M."/>
            <person name="Kuo A."/>
            <person name="Thoen E."/>
            <person name="Andreopoulos B."/>
            <person name="Lu D."/>
            <person name="Skrede I."/>
            <person name="Drula E."/>
            <person name="Henrissat B."/>
            <person name="Morin E."/>
            <person name="Kohler A."/>
            <person name="Barry K."/>
            <person name="LaButti K."/>
            <person name="Morin E."/>
            <person name="Salamov A."/>
            <person name="Lipzen A."/>
            <person name="Mereny Z."/>
            <person name="Hegedus B."/>
            <person name="Baldrian P."/>
            <person name="Stursova M."/>
            <person name="Weitz H."/>
            <person name="Taylor A."/>
            <person name="Grigoriev I.V."/>
            <person name="Nagy L.G."/>
            <person name="Martin F."/>
            <person name="Kauserud H."/>
        </authorList>
    </citation>
    <scope>NUCLEOTIDE SEQUENCE</scope>
    <source>
        <strain evidence="5">9284</strain>
    </source>
</reference>
<feature type="region of interest" description="Disordered" evidence="2">
    <location>
        <begin position="461"/>
        <end position="499"/>
    </location>
</feature>
<feature type="compositionally biased region" description="Acidic residues" evidence="2">
    <location>
        <begin position="400"/>
        <end position="411"/>
    </location>
</feature>
<comment type="caution">
    <text evidence="5">The sequence shown here is derived from an EMBL/GenBank/DDBJ whole genome shotgun (WGS) entry which is preliminary data.</text>
</comment>
<dbReference type="Gene3D" id="3.40.50.2000">
    <property type="entry name" value="Glycogen Phosphorylase B"/>
    <property type="match status" value="2"/>
</dbReference>
<protein>
    <recommendedName>
        <fullName evidence="7">Glycosyltransferase family 4 protein</fullName>
    </recommendedName>
</protein>
<dbReference type="EMBL" id="JARKIF010000055">
    <property type="protein sequence ID" value="KAJ7606643.1"/>
    <property type="molecule type" value="Genomic_DNA"/>
</dbReference>
<gene>
    <name evidence="5" type="ORF">FB45DRAFT_949550</name>
</gene>
<dbReference type="InterPro" id="IPR028098">
    <property type="entry name" value="Glyco_trans_4-like_N"/>
</dbReference>
<dbReference type="PANTHER" id="PTHR45947:SF3">
    <property type="entry name" value="SULFOQUINOVOSYL TRANSFERASE SQD2"/>
    <property type="match status" value="1"/>
</dbReference>
<keyword evidence="1" id="KW-0808">Transferase</keyword>
<evidence type="ECO:0000259" key="4">
    <source>
        <dbReference type="Pfam" id="PF13439"/>
    </source>
</evidence>
<evidence type="ECO:0000256" key="1">
    <source>
        <dbReference type="ARBA" id="ARBA00022676"/>
    </source>
</evidence>
<dbReference type="InterPro" id="IPR001296">
    <property type="entry name" value="Glyco_trans_1"/>
</dbReference>
<dbReference type="GO" id="GO:0016757">
    <property type="term" value="F:glycosyltransferase activity"/>
    <property type="evidence" value="ECO:0007669"/>
    <property type="project" value="UniProtKB-KW"/>
</dbReference>